<protein>
    <submittedName>
        <fullName evidence="2">Uncharacterized protein</fullName>
    </submittedName>
</protein>
<gene>
    <name evidence="2" type="ORF">LPH55_08695</name>
</gene>
<comment type="caution">
    <text evidence="2">The sequence shown here is derived from an EMBL/GenBank/DDBJ whole genome shotgun (WGS) entry which is preliminary data.</text>
</comment>
<evidence type="ECO:0000313" key="3">
    <source>
        <dbReference type="Proteomes" id="UP001430701"/>
    </source>
</evidence>
<feature type="transmembrane region" description="Helical" evidence="1">
    <location>
        <begin position="16"/>
        <end position="35"/>
    </location>
</feature>
<dbReference type="GeneID" id="68900421"/>
<keyword evidence="1" id="KW-0472">Membrane</keyword>
<name>A0ABS8TTS2_9GAMM</name>
<accession>A0ABS8TTS2</accession>
<proteinExistence type="predicted"/>
<dbReference type="Proteomes" id="UP001430701">
    <property type="component" value="Unassembled WGS sequence"/>
</dbReference>
<sequence length="116" mass="12780">MAGTVALGHVASELPWLVSLLSVVVAVTEIATLVLKLSNKSVAHEHQQRTCVELQVQPSALTLDELDRQMRKAFIDAPQEIEALRMPAYNDALRTCCHVARVQPLGRVERLLDTLA</sequence>
<keyword evidence="3" id="KW-1185">Reference proteome</keyword>
<reference evidence="2" key="1">
    <citation type="submission" date="2021-11" db="EMBL/GenBank/DDBJ databases">
        <title>Genome sequence of Xylella taiwanensis PLS432.</title>
        <authorList>
            <person name="Weng L.-W."/>
            <person name="Su C.-C."/>
            <person name="Tsai C.-W."/>
            <person name="Kuo C.-H."/>
        </authorList>
    </citation>
    <scope>NUCLEOTIDE SEQUENCE</scope>
    <source>
        <strain evidence="2">PLS432</strain>
    </source>
</reference>
<evidence type="ECO:0000313" key="2">
    <source>
        <dbReference type="EMBL" id="MCD8473531.1"/>
    </source>
</evidence>
<dbReference type="RefSeq" id="WP_230428181.1">
    <property type="nucleotide sequence ID" value="NZ_CP053627.1"/>
</dbReference>
<dbReference type="EMBL" id="JAJPPU010000002">
    <property type="protein sequence ID" value="MCD8473531.1"/>
    <property type="molecule type" value="Genomic_DNA"/>
</dbReference>
<evidence type="ECO:0000256" key="1">
    <source>
        <dbReference type="SAM" id="Phobius"/>
    </source>
</evidence>
<keyword evidence="1" id="KW-0812">Transmembrane</keyword>
<organism evidence="2 3">
    <name type="scientific">Xylella taiwanensis</name>
    <dbReference type="NCBI Taxonomy" id="1444770"/>
    <lineage>
        <taxon>Bacteria</taxon>
        <taxon>Pseudomonadati</taxon>
        <taxon>Pseudomonadota</taxon>
        <taxon>Gammaproteobacteria</taxon>
        <taxon>Lysobacterales</taxon>
        <taxon>Lysobacteraceae</taxon>
        <taxon>Xylella</taxon>
    </lineage>
</organism>
<keyword evidence="1" id="KW-1133">Transmembrane helix</keyword>